<comment type="subcellular location">
    <subcellularLocation>
        <location evidence="1">Membrane</location>
        <topology evidence="1">Multi-pass membrane protein</topology>
    </subcellularLocation>
</comment>
<feature type="region of interest" description="Disordered" evidence="6">
    <location>
        <begin position="152"/>
        <end position="176"/>
    </location>
</feature>
<evidence type="ECO:0000256" key="4">
    <source>
        <dbReference type="ARBA" id="ARBA00022989"/>
    </source>
</evidence>
<organism evidence="8 9">
    <name type="scientific">Aplysia californica</name>
    <name type="common">California sea hare</name>
    <dbReference type="NCBI Taxonomy" id="6500"/>
    <lineage>
        <taxon>Eukaryota</taxon>
        <taxon>Metazoa</taxon>
        <taxon>Spiralia</taxon>
        <taxon>Lophotrochozoa</taxon>
        <taxon>Mollusca</taxon>
        <taxon>Gastropoda</taxon>
        <taxon>Heterobranchia</taxon>
        <taxon>Euthyneura</taxon>
        <taxon>Tectipleura</taxon>
        <taxon>Aplysiida</taxon>
        <taxon>Aplysioidea</taxon>
        <taxon>Aplysiidae</taxon>
        <taxon>Aplysia</taxon>
    </lineage>
</organism>
<evidence type="ECO:0000313" key="9">
    <source>
        <dbReference type="RefSeq" id="XP_035829720.1"/>
    </source>
</evidence>
<evidence type="ECO:0000256" key="3">
    <source>
        <dbReference type="ARBA" id="ARBA00022692"/>
    </source>
</evidence>
<proteinExistence type="inferred from homology"/>
<feature type="transmembrane region" description="Helical" evidence="7">
    <location>
        <begin position="13"/>
        <end position="35"/>
    </location>
</feature>
<keyword evidence="4 7" id="KW-1133">Transmembrane helix</keyword>
<evidence type="ECO:0000256" key="7">
    <source>
        <dbReference type="SAM" id="Phobius"/>
    </source>
</evidence>
<feature type="non-terminal residue" evidence="9">
    <location>
        <position position="1"/>
    </location>
</feature>
<feature type="transmembrane region" description="Helical" evidence="7">
    <location>
        <begin position="56"/>
        <end position="81"/>
    </location>
</feature>
<keyword evidence="8" id="KW-1185">Reference proteome</keyword>
<dbReference type="RefSeq" id="XP_035829720.1">
    <property type="nucleotide sequence ID" value="XM_035973827.1"/>
</dbReference>
<protein>
    <submittedName>
        <fullName evidence="9">Solute carrier family 13 member 5-like</fullName>
    </submittedName>
</protein>
<gene>
    <name evidence="9" type="primary">LOC101848020</name>
</gene>
<dbReference type="GeneID" id="101848020"/>
<dbReference type="PANTHER" id="PTHR10283:SF82">
    <property type="entry name" value="SOLUTE CARRIER FAMILY 13 MEMBER 2"/>
    <property type="match status" value="1"/>
</dbReference>
<evidence type="ECO:0000256" key="6">
    <source>
        <dbReference type="SAM" id="MobiDB-lite"/>
    </source>
</evidence>
<dbReference type="Proteomes" id="UP000694888">
    <property type="component" value="Unplaced"/>
</dbReference>
<keyword evidence="5 7" id="KW-0472">Membrane</keyword>
<dbReference type="PANTHER" id="PTHR10283">
    <property type="entry name" value="SOLUTE CARRIER FAMILY 13 MEMBER"/>
    <property type="match status" value="1"/>
</dbReference>
<evidence type="ECO:0000256" key="2">
    <source>
        <dbReference type="ARBA" id="ARBA00006772"/>
    </source>
</evidence>
<evidence type="ECO:0000313" key="8">
    <source>
        <dbReference type="Proteomes" id="UP000694888"/>
    </source>
</evidence>
<keyword evidence="3 7" id="KW-0812">Transmembrane</keyword>
<feature type="transmembrane region" description="Helical" evidence="7">
    <location>
        <begin position="331"/>
        <end position="349"/>
    </location>
</feature>
<reference evidence="9" key="1">
    <citation type="submission" date="2025-08" db="UniProtKB">
        <authorList>
            <consortium name="RefSeq"/>
        </authorList>
    </citation>
    <scope>IDENTIFICATION</scope>
</reference>
<evidence type="ECO:0000256" key="1">
    <source>
        <dbReference type="ARBA" id="ARBA00004141"/>
    </source>
</evidence>
<feature type="compositionally biased region" description="Acidic residues" evidence="6">
    <location>
        <begin position="160"/>
        <end position="176"/>
    </location>
</feature>
<sequence>VLLVMATMWLTEAVPIAVTSLLPVFMFPMAGILTAKEVGHSYLSVREIMLGLMLPTWFLSMWISNTATVAMMVPIVEAVLLQVKVARRNQRGQAIATDISRPLRFESRPDHTGGFDQQTDEQIGWHTLDDVQPDSPTTVELLRFDNNAHTLTSFSRKGDDENEKEDAAEEDSEEKGDDDLEFIKLGKGLSLCIAYAGNVGGVATLTGTPPNLVLKGQADMFFQKYGAEDAGEYNLTFVGWMLMAFPLSLVLLVAVWAWLVILYLRRSCCGTKNKEQMEAVRRVLEREHRQLGPVTFCEVVTSVLFLLLILLWVSRDPKFVPGWSMLFKENYISDATAAVMVAVLFFILPKERPKVFCGRDWQAGSTHSYTPLLTWETVQAKLPWGIIVLLGGGFALAKACKRHSLTILTSCRAVSVRVFATIAGFGRVHTET</sequence>
<feature type="transmembrane region" description="Helical" evidence="7">
    <location>
        <begin position="237"/>
        <end position="264"/>
    </location>
</feature>
<name>A0ABM1W4X7_APLCA</name>
<feature type="transmembrane region" description="Helical" evidence="7">
    <location>
        <begin position="291"/>
        <end position="311"/>
    </location>
</feature>
<comment type="similarity">
    <text evidence="2">Belongs to the SLC13A/DASS transporter (TC 2.A.47) family. NADC subfamily.</text>
</comment>
<dbReference type="Pfam" id="PF00939">
    <property type="entry name" value="Na_sulph_symp"/>
    <property type="match status" value="1"/>
</dbReference>
<accession>A0ABM1W4X7</accession>
<dbReference type="InterPro" id="IPR001898">
    <property type="entry name" value="SLC13A/DASS"/>
</dbReference>
<evidence type="ECO:0000256" key="5">
    <source>
        <dbReference type="ARBA" id="ARBA00023136"/>
    </source>
</evidence>